<gene>
    <name evidence="9" type="ORF">ACJRO7_025026</name>
</gene>
<feature type="domain" description="DNA2/NAM7 helicase helicase" evidence="6">
    <location>
        <begin position="260"/>
        <end position="635"/>
    </location>
</feature>
<dbReference type="PANTHER" id="PTHR10887">
    <property type="entry name" value="DNA2/NAM7 HELICASE FAMILY"/>
    <property type="match status" value="1"/>
</dbReference>
<dbReference type="CDD" id="cd18808">
    <property type="entry name" value="SF1_C_Upf1"/>
    <property type="match status" value="1"/>
</dbReference>
<keyword evidence="3" id="KW-0347">Helicase</keyword>
<dbReference type="FunFam" id="3.40.50.300:FF:000326">
    <property type="entry name" value="P-loop containing nucleoside triphosphate hydrolase"/>
    <property type="match status" value="1"/>
</dbReference>
<evidence type="ECO:0000259" key="7">
    <source>
        <dbReference type="Pfam" id="PF13087"/>
    </source>
</evidence>
<dbReference type="SUPFAM" id="SSF52540">
    <property type="entry name" value="P-loop containing nucleoside triphosphate hydrolases"/>
    <property type="match status" value="1"/>
</dbReference>
<feature type="domain" description="DNA2/NAM7 helicase-like C-terminal" evidence="7">
    <location>
        <begin position="643"/>
        <end position="839"/>
    </location>
</feature>
<dbReference type="GO" id="GO:0005524">
    <property type="term" value="F:ATP binding"/>
    <property type="evidence" value="ECO:0007669"/>
    <property type="project" value="UniProtKB-KW"/>
</dbReference>
<dbReference type="Pfam" id="PF20073">
    <property type="entry name" value="DUF6469"/>
    <property type="match status" value="1"/>
</dbReference>
<comment type="caution">
    <text evidence="9">The sequence shown here is derived from an EMBL/GenBank/DDBJ whole genome shotgun (WGS) entry which is preliminary data.</text>
</comment>
<dbReference type="Proteomes" id="UP001634007">
    <property type="component" value="Unassembled WGS sequence"/>
</dbReference>
<proteinExistence type="predicted"/>
<dbReference type="InterPro" id="IPR027417">
    <property type="entry name" value="P-loop_NTPase"/>
</dbReference>
<evidence type="ECO:0000313" key="9">
    <source>
        <dbReference type="EMBL" id="KAL3736003.1"/>
    </source>
</evidence>
<evidence type="ECO:0008006" key="11">
    <source>
        <dbReference type="Google" id="ProtNLM"/>
    </source>
</evidence>
<evidence type="ECO:0000313" key="10">
    <source>
        <dbReference type="Proteomes" id="UP001634007"/>
    </source>
</evidence>
<evidence type="ECO:0000259" key="8">
    <source>
        <dbReference type="Pfam" id="PF20073"/>
    </source>
</evidence>
<dbReference type="InterPro" id="IPR047187">
    <property type="entry name" value="SF1_C_Upf1"/>
</dbReference>
<keyword evidence="4" id="KW-0067">ATP-binding</keyword>
<feature type="domain" description="DUF6469" evidence="8">
    <location>
        <begin position="93"/>
        <end position="220"/>
    </location>
</feature>
<dbReference type="GO" id="GO:0005694">
    <property type="term" value="C:chromosome"/>
    <property type="evidence" value="ECO:0007669"/>
    <property type="project" value="UniProtKB-ARBA"/>
</dbReference>
<keyword evidence="1" id="KW-0547">Nucleotide-binding</keyword>
<evidence type="ECO:0000256" key="4">
    <source>
        <dbReference type="ARBA" id="ARBA00022840"/>
    </source>
</evidence>
<name>A0ABD3K8K2_EUCGL</name>
<sequence length="1240" mass="139493">MASEMGVGLAMDSTEGPEAGSGRKKDKPADLTKIIFSWSLREIFNTNLYRNEVKSILESFQSVEQYFASYIFPLLEETRASLCSSMQNVSRLPFAKVTGFVEGEKNVYHVEVDYWRNRATDNGKEPYKTLPGDVLLLTNAEPDTVPSFDRFKGRWAFASVAGIVEDEDGDPQTSTRFIVKAFLDNEVFDDPAWESIYAVFLINAVTNIRIWNMLHRFGNLNVVREILCTDSAAEKDCNLCITQSHGSGHGSLNKNLFGSLNESQTKAVLACLDTIKSEHGSAVEIIQGPPGTGKTKTVAALLFTLLNRKHRTLVCAPTNVAIKELASRVLQLVKQSVCTNSHGERLLYNLGDMLCFGNKERMKVDSAMEEIFLDHRVDCVAQCFSVLTGWQHCLPSMIDTLNDCVRQYHIYLENERWITSKPNGNDVASKCRSSKKESKPKFQSFLEFFKNRFRSSAESLRRCFSILCTHISKSYLLEHNFQDIKSLLILLDSFEVSIYREKLDSRKLKEAFSSDPSSLKAHTDPLYTSLSIKRRECLSLLQTLNKSLRRLNLAPFMSKHKIAEFCYQAASLIFCTACSSYKLYNVEMKPVSLLVIDEAAQLKECESIIPLQLHGVRHAILVGDECQLPAMVESKLSSKAGFGRSLFERLSTLGHPRHLLNIQYRMHPAISHFPTSAFYNNQIWNGSNVTNKSYRKCHLPWPMFGPYSFINIADGREEAGDGGRGFRNYAEVGVVSMILSNLYRACKSSVEDLSVGVISPYRAQVAAIQNKIGKRYENIRGFTVKVRSVDGFQGGEEDIIIVSTVRSNPRGFIGFVSDTRRTNVTITRARYSLWILGNKRTLTRSKSIWEALVHDAKARGCFFSIDDVIAALKGKNNQLDDRSSNCSEDAKCRECSTSTDEVKSILDGKKENIQLDDPLGGNSFLFRNAQWRAKCSQDAKSQECSSSTDEVKSILDGKKENIQLDDPLGGNSFLFRKVRWGAKCSQDVKSRECSSSTDEVKCILDGKKEDVRLDNPLNGNSFLFRNARWRVFFADNFVKSFRKLTSLRTQVSIMNLLSKLAGGWRPEKSDAGLNPKSCSHMVKQFEVEGLYVLCTVEINTLKEPRYIQILKIWDVLPLRDATTMVERLDSEFKAYADNCISRCDEKCLEGDQMVPKTWDSPSHGIARFCSLDQVQAGSGFGADLLNPGSSESLLSMRFHPSSTDVVRHLFSEDDDSEADLASEVTKLNQEMSSQFGELRI</sequence>
<evidence type="ECO:0000256" key="5">
    <source>
        <dbReference type="SAM" id="MobiDB-lite"/>
    </source>
</evidence>
<dbReference type="Gene3D" id="3.40.50.300">
    <property type="entry name" value="P-loop containing nucleotide triphosphate hydrolases"/>
    <property type="match status" value="2"/>
</dbReference>
<dbReference type="InterPro" id="IPR045055">
    <property type="entry name" value="DNA2/NAM7-like"/>
</dbReference>
<dbReference type="InterPro" id="IPR041677">
    <property type="entry name" value="DNA2/NAM7_AAA_11"/>
</dbReference>
<dbReference type="GO" id="GO:0004386">
    <property type="term" value="F:helicase activity"/>
    <property type="evidence" value="ECO:0007669"/>
    <property type="project" value="UniProtKB-KW"/>
</dbReference>
<reference evidence="9 10" key="1">
    <citation type="submission" date="2024-11" db="EMBL/GenBank/DDBJ databases">
        <title>Chromosome-level genome assembly of Eucalyptus globulus Labill. provides insights into its genome evolution.</title>
        <authorList>
            <person name="Li X."/>
        </authorList>
    </citation>
    <scope>NUCLEOTIDE SEQUENCE [LARGE SCALE GENOMIC DNA]</scope>
    <source>
        <strain evidence="9">CL2024</strain>
        <tissue evidence="9">Fresh tender leaves</tissue>
    </source>
</reference>
<dbReference type="PANTHER" id="PTHR10887:SF515">
    <property type="entry name" value="P-LOOP CONTAINING NUCLEOSIDE TRIPHOSPHATE HYDROLASES SUPERFAMILY PROTEIN"/>
    <property type="match status" value="1"/>
</dbReference>
<evidence type="ECO:0000256" key="2">
    <source>
        <dbReference type="ARBA" id="ARBA00022801"/>
    </source>
</evidence>
<dbReference type="InterPro" id="IPR041679">
    <property type="entry name" value="DNA2/NAM7-like_C"/>
</dbReference>
<organism evidence="9 10">
    <name type="scientific">Eucalyptus globulus</name>
    <name type="common">Tasmanian blue gum</name>
    <dbReference type="NCBI Taxonomy" id="34317"/>
    <lineage>
        <taxon>Eukaryota</taxon>
        <taxon>Viridiplantae</taxon>
        <taxon>Streptophyta</taxon>
        <taxon>Embryophyta</taxon>
        <taxon>Tracheophyta</taxon>
        <taxon>Spermatophyta</taxon>
        <taxon>Magnoliopsida</taxon>
        <taxon>eudicotyledons</taxon>
        <taxon>Gunneridae</taxon>
        <taxon>Pentapetalae</taxon>
        <taxon>rosids</taxon>
        <taxon>malvids</taxon>
        <taxon>Myrtales</taxon>
        <taxon>Myrtaceae</taxon>
        <taxon>Myrtoideae</taxon>
        <taxon>Eucalypteae</taxon>
        <taxon>Eucalyptus</taxon>
    </lineage>
</organism>
<dbReference type="GO" id="GO:0016787">
    <property type="term" value="F:hydrolase activity"/>
    <property type="evidence" value="ECO:0007669"/>
    <property type="project" value="UniProtKB-KW"/>
</dbReference>
<dbReference type="EMBL" id="JBJKBG010000006">
    <property type="protein sequence ID" value="KAL3736003.1"/>
    <property type="molecule type" value="Genomic_DNA"/>
</dbReference>
<evidence type="ECO:0000256" key="3">
    <source>
        <dbReference type="ARBA" id="ARBA00022806"/>
    </source>
</evidence>
<evidence type="ECO:0000259" key="6">
    <source>
        <dbReference type="Pfam" id="PF13086"/>
    </source>
</evidence>
<protein>
    <recommendedName>
        <fullName evidence="11">Helicase MAGATAMA 3</fullName>
    </recommendedName>
</protein>
<dbReference type="Pfam" id="PF13086">
    <property type="entry name" value="AAA_11"/>
    <property type="match status" value="1"/>
</dbReference>
<keyword evidence="10" id="KW-1185">Reference proteome</keyword>
<keyword evidence="2" id="KW-0378">Hydrolase</keyword>
<feature type="region of interest" description="Disordered" evidence="5">
    <location>
        <begin position="1"/>
        <end position="26"/>
    </location>
</feature>
<accession>A0ABD3K8K2</accession>
<dbReference type="Pfam" id="PF13087">
    <property type="entry name" value="AAA_12"/>
    <property type="match status" value="1"/>
</dbReference>
<dbReference type="InterPro" id="IPR045529">
    <property type="entry name" value="DUF6469"/>
</dbReference>
<evidence type="ECO:0000256" key="1">
    <source>
        <dbReference type="ARBA" id="ARBA00022741"/>
    </source>
</evidence>
<dbReference type="AlphaFoldDB" id="A0ABD3K8K2"/>